<evidence type="ECO:0000313" key="4">
    <source>
        <dbReference type="EMBL" id="CAK9855743.1"/>
    </source>
</evidence>
<keyword evidence="5" id="KW-1185">Reference proteome</keyword>
<dbReference type="InterPro" id="IPR045039">
    <property type="entry name" value="NSI-like"/>
</dbReference>
<keyword evidence="1" id="KW-0808">Transferase</keyword>
<protein>
    <recommendedName>
        <fullName evidence="3">N-acetyltransferase domain-containing protein</fullName>
    </recommendedName>
</protein>
<comment type="caution">
    <text evidence="4">The sequence shown here is derived from an EMBL/GenBank/DDBJ whole genome shotgun (WGS) entry which is preliminary data.</text>
</comment>
<dbReference type="InterPro" id="IPR016181">
    <property type="entry name" value="Acyl_CoA_acyltransferase"/>
</dbReference>
<evidence type="ECO:0000256" key="1">
    <source>
        <dbReference type="ARBA" id="ARBA00022679"/>
    </source>
</evidence>
<dbReference type="PANTHER" id="PTHR43626:SF4">
    <property type="entry name" value="GCN5-RELATED N-ACETYLTRANSFERASE 2, CHLOROPLASTIC"/>
    <property type="match status" value="1"/>
</dbReference>
<accession>A0ABP1A040</accession>
<feature type="domain" description="N-acetyltransferase" evidence="3">
    <location>
        <begin position="1"/>
        <end position="110"/>
    </location>
</feature>
<dbReference type="Proteomes" id="UP001497522">
    <property type="component" value="Unassembled WGS sequence"/>
</dbReference>
<dbReference type="EMBL" id="CAXHBF010000278">
    <property type="protein sequence ID" value="CAK9855743.1"/>
    <property type="molecule type" value="Genomic_DNA"/>
</dbReference>
<evidence type="ECO:0000256" key="2">
    <source>
        <dbReference type="ARBA" id="ARBA00023315"/>
    </source>
</evidence>
<evidence type="ECO:0000259" key="3">
    <source>
        <dbReference type="PROSITE" id="PS51186"/>
    </source>
</evidence>
<sequence length="131" mass="14654">MVQFVVVLAQVENDISGNTSSTKIIGVGRAVSDGAFIATICDVAVDPEYQKRGIGRRIVKQLVQDMKRKGGPTGYAVFPPKASWRFFWMIGFRSDRKYRFMAYRDKEELTSKSSTGKENICRNTGDSDCSI</sequence>
<name>A0ABP1A040_9BRYO</name>
<dbReference type="Pfam" id="PF00583">
    <property type="entry name" value="Acetyltransf_1"/>
    <property type="match status" value="1"/>
</dbReference>
<reference evidence="4" key="1">
    <citation type="submission" date="2024-03" db="EMBL/GenBank/DDBJ databases">
        <authorList>
            <consortium name="ELIXIR-Norway"/>
            <consortium name="Elixir Norway"/>
        </authorList>
    </citation>
    <scope>NUCLEOTIDE SEQUENCE</scope>
</reference>
<dbReference type="PANTHER" id="PTHR43626">
    <property type="entry name" value="ACYL-COA N-ACYLTRANSFERASE"/>
    <property type="match status" value="1"/>
</dbReference>
<proteinExistence type="predicted"/>
<dbReference type="CDD" id="cd04301">
    <property type="entry name" value="NAT_SF"/>
    <property type="match status" value="1"/>
</dbReference>
<dbReference type="InterPro" id="IPR000182">
    <property type="entry name" value="GNAT_dom"/>
</dbReference>
<evidence type="ECO:0000313" key="5">
    <source>
        <dbReference type="Proteomes" id="UP001497522"/>
    </source>
</evidence>
<dbReference type="PROSITE" id="PS51186">
    <property type="entry name" value="GNAT"/>
    <property type="match status" value="1"/>
</dbReference>
<keyword evidence="2" id="KW-0012">Acyltransferase</keyword>
<dbReference type="Gene3D" id="3.40.630.30">
    <property type="match status" value="1"/>
</dbReference>
<organism evidence="4 5">
    <name type="scientific">Sphagnum jensenii</name>
    <dbReference type="NCBI Taxonomy" id="128206"/>
    <lineage>
        <taxon>Eukaryota</taxon>
        <taxon>Viridiplantae</taxon>
        <taxon>Streptophyta</taxon>
        <taxon>Embryophyta</taxon>
        <taxon>Bryophyta</taxon>
        <taxon>Sphagnophytina</taxon>
        <taxon>Sphagnopsida</taxon>
        <taxon>Sphagnales</taxon>
        <taxon>Sphagnaceae</taxon>
        <taxon>Sphagnum</taxon>
    </lineage>
</organism>
<gene>
    <name evidence="4" type="ORF">CSSPJE1EN2_LOCUS25675</name>
</gene>
<dbReference type="SUPFAM" id="SSF55729">
    <property type="entry name" value="Acyl-CoA N-acyltransferases (Nat)"/>
    <property type="match status" value="1"/>
</dbReference>